<sequence length="124" mass="14480">MIFSDGRPIYSQIMEFIIQEILLEKIKPGEKVMAVRELAMELSTNPNTVQRALQELERLEILYSIRGRGRFVTDNQQILTALKEEKKNEVVKDYLQKMANIGLSTDEAIREIQRFIEVKHNDND</sequence>
<keyword evidence="6" id="KW-1185">Reference proteome</keyword>
<name>A0ABQ6Z1X5_9ENTE</name>
<dbReference type="InterPro" id="IPR036388">
    <property type="entry name" value="WH-like_DNA-bd_sf"/>
</dbReference>
<protein>
    <submittedName>
        <fullName evidence="5">GntR family transcriptional regulator</fullName>
    </submittedName>
</protein>
<evidence type="ECO:0000313" key="6">
    <source>
        <dbReference type="Proteomes" id="UP000782705"/>
    </source>
</evidence>
<evidence type="ECO:0000256" key="3">
    <source>
        <dbReference type="ARBA" id="ARBA00023163"/>
    </source>
</evidence>
<dbReference type="PROSITE" id="PS50949">
    <property type="entry name" value="HTH_GNTR"/>
    <property type="match status" value="1"/>
</dbReference>
<evidence type="ECO:0000256" key="1">
    <source>
        <dbReference type="ARBA" id="ARBA00023015"/>
    </source>
</evidence>
<dbReference type="RefSeq" id="WP_161901194.1">
    <property type="nucleotide sequence ID" value="NZ_MAEL01000014.1"/>
</dbReference>
<dbReference type="SUPFAM" id="SSF46785">
    <property type="entry name" value="Winged helix' DNA-binding domain"/>
    <property type="match status" value="1"/>
</dbReference>
<reference evidence="5 6" key="1">
    <citation type="submission" date="2016-06" db="EMBL/GenBank/DDBJ databases">
        <title>Four novel species of enterococci isolated from chicken manure.</title>
        <authorList>
            <person name="Van Tyne D."/>
        </authorList>
    </citation>
    <scope>NUCLEOTIDE SEQUENCE [LARGE SCALE GENOMIC DNA]</scope>
    <source>
        <strain evidence="5 6">CU12B</strain>
    </source>
</reference>
<dbReference type="CDD" id="cd07377">
    <property type="entry name" value="WHTH_GntR"/>
    <property type="match status" value="1"/>
</dbReference>
<dbReference type="Gene3D" id="1.10.10.10">
    <property type="entry name" value="Winged helix-like DNA-binding domain superfamily/Winged helix DNA-binding domain"/>
    <property type="match status" value="1"/>
</dbReference>
<keyword evidence="3" id="KW-0804">Transcription</keyword>
<dbReference type="Pfam" id="PF00392">
    <property type="entry name" value="GntR"/>
    <property type="match status" value="1"/>
</dbReference>
<gene>
    <name evidence="5" type="ORF">BAU17_07465</name>
</gene>
<evidence type="ECO:0000259" key="4">
    <source>
        <dbReference type="PROSITE" id="PS50949"/>
    </source>
</evidence>
<dbReference type="Proteomes" id="UP000782705">
    <property type="component" value="Unassembled WGS sequence"/>
</dbReference>
<dbReference type="InterPro" id="IPR000524">
    <property type="entry name" value="Tscrpt_reg_HTH_GntR"/>
</dbReference>
<keyword evidence="2" id="KW-0238">DNA-binding</keyword>
<proteinExistence type="predicted"/>
<comment type="caution">
    <text evidence="5">The sequence shown here is derived from an EMBL/GenBank/DDBJ whole genome shotgun (WGS) entry which is preliminary data.</text>
</comment>
<dbReference type="SMART" id="SM00345">
    <property type="entry name" value="HTH_GNTR"/>
    <property type="match status" value="1"/>
</dbReference>
<dbReference type="InterPro" id="IPR036390">
    <property type="entry name" value="WH_DNA-bd_sf"/>
</dbReference>
<dbReference type="PANTHER" id="PTHR38445:SF6">
    <property type="entry name" value="GNTR-FAMILY TRANSCRIPTIONAL REGULATOR"/>
    <property type="match status" value="1"/>
</dbReference>
<dbReference type="PANTHER" id="PTHR38445">
    <property type="entry name" value="HTH-TYPE TRANSCRIPTIONAL REPRESSOR YTRA"/>
    <property type="match status" value="1"/>
</dbReference>
<evidence type="ECO:0000256" key="2">
    <source>
        <dbReference type="ARBA" id="ARBA00023125"/>
    </source>
</evidence>
<dbReference type="EMBL" id="MAEL01000014">
    <property type="protein sequence ID" value="KAF1305518.1"/>
    <property type="molecule type" value="Genomic_DNA"/>
</dbReference>
<accession>A0ABQ6Z1X5</accession>
<evidence type="ECO:0000313" key="5">
    <source>
        <dbReference type="EMBL" id="KAF1305518.1"/>
    </source>
</evidence>
<keyword evidence="1" id="KW-0805">Transcription regulation</keyword>
<organism evidence="5 6">
    <name type="scientific">Candidatus Enterococcus willemsii</name>
    <dbReference type="NCBI Taxonomy" id="1857215"/>
    <lineage>
        <taxon>Bacteria</taxon>
        <taxon>Bacillati</taxon>
        <taxon>Bacillota</taxon>
        <taxon>Bacilli</taxon>
        <taxon>Lactobacillales</taxon>
        <taxon>Enterococcaceae</taxon>
        <taxon>Enterococcus</taxon>
    </lineage>
</organism>
<feature type="domain" description="HTH gntR-type" evidence="4">
    <location>
        <begin position="7"/>
        <end position="75"/>
    </location>
</feature>